<reference evidence="2 3" key="1">
    <citation type="submission" date="2024-10" db="EMBL/GenBank/DDBJ databases">
        <title>The Natural Products Discovery Center: Release of the First 8490 Sequenced Strains for Exploring Actinobacteria Biosynthetic Diversity.</title>
        <authorList>
            <person name="Kalkreuter E."/>
            <person name="Kautsar S.A."/>
            <person name="Yang D."/>
            <person name="Bader C.D."/>
            <person name="Teijaro C.N."/>
            <person name="Fluegel L."/>
            <person name="Davis C.M."/>
            <person name="Simpson J.R."/>
            <person name="Lauterbach L."/>
            <person name="Steele A.D."/>
            <person name="Gui C."/>
            <person name="Meng S."/>
            <person name="Li G."/>
            <person name="Viehrig K."/>
            <person name="Ye F."/>
            <person name="Su P."/>
            <person name="Kiefer A.F."/>
            <person name="Nichols A."/>
            <person name="Cepeda A.J."/>
            <person name="Yan W."/>
            <person name="Fan B."/>
            <person name="Jiang Y."/>
            <person name="Adhikari A."/>
            <person name="Zheng C.-J."/>
            <person name="Schuster L."/>
            <person name="Cowan T.M."/>
            <person name="Smanski M.J."/>
            <person name="Chevrette M.G."/>
            <person name="De Carvalho L.P.S."/>
            <person name="Shen B."/>
        </authorList>
    </citation>
    <scope>NUCLEOTIDE SEQUENCE [LARGE SCALE GENOMIC DNA]</scope>
    <source>
        <strain evidence="2 3">NPDC019377</strain>
    </source>
</reference>
<gene>
    <name evidence="2" type="ORF">ACH49Z_18200</name>
</gene>
<feature type="signal peptide" evidence="1">
    <location>
        <begin position="1"/>
        <end position="18"/>
    </location>
</feature>
<dbReference type="PROSITE" id="PS51257">
    <property type="entry name" value="PROKAR_LIPOPROTEIN"/>
    <property type="match status" value="1"/>
</dbReference>
<evidence type="ECO:0000313" key="2">
    <source>
        <dbReference type="EMBL" id="MFI2231777.1"/>
    </source>
</evidence>
<dbReference type="InterPro" id="IPR024520">
    <property type="entry name" value="DUF3558"/>
</dbReference>
<evidence type="ECO:0000313" key="3">
    <source>
        <dbReference type="Proteomes" id="UP001611494"/>
    </source>
</evidence>
<protein>
    <submittedName>
        <fullName evidence="2">DUF3558 domain-containing protein</fullName>
    </submittedName>
</protein>
<keyword evidence="1" id="KW-0732">Signal</keyword>
<dbReference type="Proteomes" id="UP001611494">
    <property type="component" value="Unassembled WGS sequence"/>
</dbReference>
<dbReference type="EMBL" id="JBIRYL010000004">
    <property type="protein sequence ID" value="MFI2231777.1"/>
    <property type="molecule type" value="Genomic_DNA"/>
</dbReference>
<comment type="caution">
    <text evidence="2">The sequence shown here is derived from an EMBL/GenBank/DDBJ whole genome shotgun (WGS) entry which is preliminary data.</text>
</comment>
<accession>A0ABW7VYY5</accession>
<proteinExistence type="predicted"/>
<sequence>MRTVSAVGCLVATVLALAACSGGSADQEATVGAPGVTASPAASAGAAVSVQVSVSPAPVQTDAKPVRFDPCVSVGDDLVTRAGFDPATRERATTEGVGIFTEIGCQFWRETLVDGEKYPTGAVSVTSSDLTLDDIRKNSGHEVFGSDPIGGREALLYRTPANTGACSAAVASTDGIFRVGIMALPAGQVQALAPCDEIRRVTEILTESLGTE</sequence>
<name>A0ABW7VYY5_9NOCA</name>
<dbReference type="RefSeq" id="WP_397063138.1">
    <property type="nucleotide sequence ID" value="NZ_JBIRYL010000004.1"/>
</dbReference>
<keyword evidence="3" id="KW-1185">Reference proteome</keyword>
<evidence type="ECO:0000256" key="1">
    <source>
        <dbReference type="SAM" id="SignalP"/>
    </source>
</evidence>
<feature type="chain" id="PRO_5045734459" evidence="1">
    <location>
        <begin position="19"/>
        <end position="212"/>
    </location>
</feature>
<organism evidence="2 3">
    <name type="scientific">Nocardia testacea</name>
    <dbReference type="NCBI Taxonomy" id="248551"/>
    <lineage>
        <taxon>Bacteria</taxon>
        <taxon>Bacillati</taxon>
        <taxon>Actinomycetota</taxon>
        <taxon>Actinomycetes</taxon>
        <taxon>Mycobacteriales</taxon>
        <taxon>Nocardiaceae</taxon>
        <taxon>Nocardia</taxon>
    </lineage>
</organism>
<dbReference type="Pfam" id="PF12079">
    <property type="entry name" value="DUF3558"/>
    <property type="match status" value="1"/>
</dbReference>